<evidence type="ECO:0000256" key="3">
    <source>
        <dbReference type="ARBA" id="ARBA00001956"/>
    </source>
</evidence>
<dbReference type="PROSITE" id="PS50974">
    <property type="entry name" value="ADOMET_ACTIVATION"/>
    <property type="match status" value="1"/>
</dbReference>
<dbReference type="GO" id="GO:0008705">
    <property type="term" value="F:methionine synthase activity"/>
    <property type="evidence" value="ECO:0007669"/>
    <property type="project" value="UniProtKB-UniRule"/>
</dbReference>
<feature type="binding site" evidence="23">
    <location>
        <position position="1174"/>
    </location>
    <ligand>
        <name>S-adenosyl-L-methionine</name>
        <dbReference type="ChEBI" id="CHEBI:59789"/>
    </ligand>
</feature>
<evidence type="ECO:0000256" key="12">
    <source>
        <dbReference type="ARBA" id="ARBA00022691"/>
    </source>
</evidence>
<feature type="domain" description="AdoMet activation" evidence="27">
    <location>
        <begin position="912"/>
        <end position="1267"/>
    </location>
</feature>
<feature type="binding site" description="axial binding residue" evidence="22">
    <location>
        <position position="774"/>
    </location>
    <ligand>
        <name>methylcob(III)alamin</name>
        <dbReference type="ChEBI" id="CHEBI:28115"/>
    </ligand>
    <ligandPart>
        <name>Co</name>
        <dbReference type="ChEBI" id="CHEBI:27638"/>
    </ligandPart>
</feature>
<feature type="binding site" evidence="22 24">
    <location>
        <position position="320"/>
    </location>
    <ligand>
        <name>Zn(2+)</name>
        <dbReference type="ChEBI" id="CHEBI:29105"/>
    </ligand>
</feature>
<dbReference type="AlphaFoldDB" id="A0A6P0EY43"/>
<evidence type="ECO:0000313" key="33">
    <source>
        <dbReference type="Proteomes" id="UP000471152"/>
    </source>
</evidence>
<evidence type="ECO:0000259" key="27">
    <source>
        <dbReference type="PROSITE" id="PS50974"/>
    </source>
</evidence>
<evidence type="ECO:0000256" key="14">
    <source>
        <dbReference type="ARBA" id="ARBA00022737"/>
    </source>
</evidence>
<reference evidence="30 32" key="1">
    <citation type="submission" date="2020-01" db="EMBL/GenBank/DDBJ databases">
        <title>the WGS Modestobacter muralis CPCC 204518.</title>
        <authorList>
            <person name="Jiang Z."/>
        </authorList>
    </citation>
    <scope>NUCLEOTIDE SEQUENCE [LARGE SCALE GENOMIC DNA]</scope>
    <source>
        <strain evidence="30 32">DSM 100205</strain>
    </source>
</reference>
<comment type="caution">
    <text evidence="30">The sequence shown here is derived from an EMBL/GenBank/DDBJ whole genome shotgun (WGS) entry which is preliminary data.</text>
</comment>
<dbReference type="InterPro" id="IPR036589">
    <property type="entry name" value="HCY_dom_sf"/>
</dbReference>
<dbReference type="InterPro" id="IPR000489">
    <property type="entry name" value="Pterin-binding_dom"/>
</dbReference>
<dbReference type="CDD" id="cd00740">
    <property type="entry name" value="MeTr"/>
    <property type="match status" value="1"/>
</dbReference>
<dbReference type="Gene3D" id="3.20.20.330">
    <property type="entry name" value="Homocysteine-binding-like domain"/>
    <property type="match status" value="1"/>
</dbReference>
<dbReference type="Gene3D" id="1.10.1240.10">
    <property type="entry name" value="Methionine synthase domain"/>
    <property type="match status" value="1"/>
</dbReference>
<dbReference type="SMART" id="SM01018">
    <property type="entry name" value="B12-binding_2"/>
    <property type="match status" value="1"/>
</dbReference>
<dbReference type="Pfam" id="PF02965">
    <property type="entry name" value="Met_synt_B12"/>
    <property type="match status" value="1"/>
</dbReference>
<feature type="binding site" evidence="23">
    <location>
        <position position="706"/>
    </location>
    <ligand>
        <name>methylcob(III)alamin</name>
        <dbReference type="ChEBI" id="CHEBI:28115"/>
    </ligand>
</feature>
<feature type="binding site" evidence="22 24">
    <location>
        <position position="257"/>
    </location>
    <ligand>
        <name>Zn(2+)</name>
        <dbReference type="ChEBI" id="CHEBI:29105"/>
    </ligand>
</feature>
<dbReference type="GO" id="GO:0005829">
    <property type="term" value="C:cytosol"/>
    <property type="evidence" value="ECO:0007669"/>
    <property type="project" value="TreeGrafter"/>
</dbReference>
<evidence type="ECO:0000256" key="1">
    <source>
        <dbReference type="ARBA" id="ARBA00001700"/>
    </source>
</evidence>
<evidence type="ECO:0000256" key="10">
    <source>
        <dbReference type="ARBA" id="ARBA00022628"/>
    </source>
</evidence>
<dbReference type="PROSITE" id="PS50972">
    <property type="entry name" value="PTERIN_BINDING"/>
    <property type="match status" value="1"/>
</dbReference>
<feature type="domain" description="B12-binding" evidence="28">
    <location>
        <begin position="761"/>
        <end position="896"/>
    </location>
</feature>
<dbReference type="Proteomes" id="UP000471152">
    <property type="component" value="Unassembled WGS sequence"/>
</dbReference>
<evidence type="ECO:0000256" key="17">
    <source>
        <dbReference type="ARBA" id="ARBA00023285"/>
    </source>
</evidence>
<comment type="cofactor">
    <cofactor evidence="2 21 24">
        <name>Zn(2+)</name>
        <dbReference type="ChEBI" id="CHEBI:29105"/>
    </cofactor>
</comment>
<dbReference type="RefSeq" id="WP_163611998.1">
    <property type="nucleotide sequence ID" value="NZ_JAAGWB010000043.1"/>
</dbReference>
<evidence type="ECO:0000259" key="25">
    <source>
        <dbReference type="PROSITE" id="PS50970"/>
    </source>
</evidence>
<feature type="domain" description="B12-binding N-terminal" evidence="29">
    <location>
        <begin position="658"/>
        <end position="756"/>
    </location>
</feature>
<dbReference type="Gene3D" id="1.10.288.10">
    <property type="entry name" value="Cobalamin-dependent Methionine Synthase, domain 2"/>
    <property type="match status" value="1"/>
</dbReference>
<dbReference type="InterPro" id="IPR037010">
    <property type="entry name" value="VitB12-dep_Met_synth_activ_sf"/>
</dbReference>
<dbReference type="FunFam" id="3.20.20.330:FF:000001">
    <property type="entry name" value="Methionine synthase"/>
    <property type="match status" value="1"/>
</dbReference>
<evidence type="ECO:0000313" key="30">
    <source>
        <dbReference type="EMBL" id="NEK95446.1"/>
    </source>
</evidence>
<feature type="binding site" evidence="23">
    <location>
        <position position="819"/>
    </location>
    <ligand>
        <name>methylcob(III)alamin</name>
        <dbReference type="ChEBI" id="CHEBI:28115"/>
    </ligand>
</feature>
<sequence>MPQFSPGLPAELRPDATEALTAALRQRILVLDGAMGTAIQRDRPDEAGYRGERFADWPSDVQGNNDLLSITAPEIITGIHREYLEAGADLLETNTFNATRISLSDYGMAELAYELNLASARLARAACDEFSTPDKPRYVVGAIGPTSRTASISPDVNDPGARNVSYDDLVAAYVEQANGLVDGGSDVLMIETIFDTLNAKAAIFALETLFEERGRRWPVMISGTITDASGRTLSGQVTEAFWYSVRHAHPLLVGLNCALGAKEMRPYIAEIARVADTFVSCYPNAGLPNAFGEYDESPEETAAVLEEFAGAGFVNLVGGCCGTTPAHIAAIAAAVADKAPRTPVAPRPALRLSGLEPLTIDETSLFVNVGERTNITGSARFRNLIKAGDYPAALAVARQQVEAGAQVIDINMDEGMIDGVEAMDRFTKLIASEPDISRVPTMIDSSKWAVIEAGLKNVQGKAIVNSISMKNGEEEFVRHARLCRKYGAAVVVMAFDEQGQGDDLERRTQICRRAYDILVDQVGFPAEDVIFDPNIFAVATGIEEHANYGLDFIEATRWIKQNLPGALVSGGVSNVSFSFRGNNPVREAIHSVFLYHAIAAGLDMAIVNAGQLEVYSEVPELLRDRIEDVILNRRPDSTERLLEIANDFAGDGSVKEVATEEWRSLPVGERITHALVKGIDANVEEDTEELRQEISARGGRPIEVIEGPLMDGMNVVGDLFGQGKMFLPQVVKSARVMKKAVAHLIPFIEAEKQPGDVERSIGKVVMATAKGDVHDIGKNIVGVVLQCNNYDVVDLGVMVPAQKILDAAKAEGADVIGLSGLITPSLDEMVNLASEMERQGFTIPLLIGGATTSRAHTAVKVAQKYSGPVIWVKDASRSVPVVAALLSDEQRPALLAETDADYAALRERHAARTDSRKLLPLAEARAAATPVDWSEYRPPRPRMLLQQAKDVCSGPDCDHQHGLATQFVRTFTDYPLEELRSYIDWQPFFNAWEMRGRFPDILHNPTTGEAARRLYADAQQMLDELIAGRWLRASGVFGLFPANQVGSDDIEVYTDETRTAVRTTLHQLRQQTEGRDGSPRKSLADFIAPRETGLLDHVGAFAVTAGLGSAERVAAFKADHDDYNAIMLESLADRLAEAFAERMHERVRTEFWGYAPDESLDPDGLIAEKYAGIRPAPGYPACPEHTEKQTIWELLDVEDSVGIQLTESMAMWPGAAVSGLYFSHPQSQYFVLGRVGRDQVEDYARRKGWTVAEAERWLSPNLGYRTEDE</sequence>
<evidence type="ECO:0000256" key="2">
    <source>
        <dbReference type="ARBA" id="ARBA00001947"/>
    </source>
</evidence>
<dbReference type="GO" id="GO:0050667">
    <property type="term" value="P:homocysteine metabolic process"/>
    <property type="evidence" value="ECO:0007669"/>
    <property type="project" value="TreeGrafter"/>
</dbReference>
<comment type="pathway">
    <text evidence="4 21">Amino-acid biosynthesis; L-methionine biosynthesis via de novo pathway; L-methionine from L-homocysteine (MetH route): step 1/1.</text>
</comment>
<dbReference type="Gene3D" id="3.20.20.20">
    <property type="entry name" value="Dihydropteroate synthase-like"/>
    <property type="match status" value="1"/>
</dbReference>
<dbReference type="InterPro" id="IPR003726">
    <property type="entry name" value="HCY_dom"/>
</dbReference>
<dbReference type="PANTHER" id="PTHR45833">
    <property type="entry name" value="METHIONINE SYNTHASE"/>
    <property type="match status" value="1"/>
</dbReference>
<evidence type="ECO:0000256" key="9">
    <source>
        <dbReference type="ARBA" id="ARBA00022605"/>
    </source>
</evidence>
<evidence type="ECO:0000256" key="15">
    <source>
        <dbReference type="ARBA" id="ARBA00022833"/>
    </source>
</evidence>
<feature type="binding site" evidence="23">
    <location>
        <position position="823"/>
    </location>
    <ligand>
        <name>methylcob(III)alamin</name>
        <dbReference type="ChEBI" id="CHEBI:28115"/>
    </ligand>
</feature>
<accession>A0A6P0EY43</accession>
<dbReference type="Pfam" id="PF02310">
    <property type="entry name" value="B12-binding"/>
    <property type="match status" value="1"/>
</dbReference>
<dbReference type="InterPro" id="IPR036594">
    <property type="entry name" value="Meth_synthase_dom"/>
</dbReference>
<dbReference type="PROSITE" id="PS51332">
    <property type="entry name" value="B12_BINDING"/>
    <property type="match status" value="1"/>
</dbReference>
<dbReference type="Pfam" id="PF02574">
    <property type="entry name" value="S-methyl_trans"/>
    <property type="match status" value="1"/>
</dbReference>
<keyword evidence="11 21" id="KW-0808">Transferase</keyword>
<dbReference type="InterPro" id="IPR036724">
    <property type="entry name" value="Cobalamin-bd_sf"/>
</dbReference>
<dbReference type="FunFam" id="3.20.20.20:FF:000002">
    <property type="entry name" value="Methionine synthase"/>
    <property type="match status" value="1"/>
</dbReference>
<dbReference type="SUPFAM" id="SSF56507">
    <property type="entry name" value="Methionine synthase activation domain-like"/>
    <property type="match status" value="1"/>
</dbReference>
<gene>
    <name evidence="30" type="primary">metH</name>
    <name evidence="31" type="ORF">G3R41_15560</name>
    <name evidence="30" type="ORF">GCU67_14910</name>
</gene>
<evidence type="ECO:0000256" key="22">
    <source>
        <dbReference type="PIRSR" id="PIRSR000381-1"/>
    </source>
</evidence>
<comment type="domain">
    <text evidence="21">Modular enzyme with four functionally distinct domains. The isolated Hcy-binding domain catalyzes methyl transfer from free methylcobalamin to homocysteine. The Hcy-binding domain in association with the pterin-binding domain catalyzes the methylation of cob(I)alamin by methyltetrahydrofolate and the methylation of homocysteine. The B12-binding domain binds the cofactor. The AdoMet activation domain binds S-adenosyl-L-methionine. Under aerobic conditions cob(I)alamin can be converted to inactive cob(II)alamin. Reductive methylation by S-adenosyl-L-methionine and flavodoxin regenerates methylcobalamin.</text>
</comment>
<dbReference type="SUPFAM" id="SSF51717">
    <property type="entry name" value="Dihydropteroate synthetase-like"/>
    <property type="match status" value="1"/>
</dbReference>
<keyword evidence="12 21" id="KW-0949">S-adenosyl-L-methionine</keyword>
<dbReference type="PROSITE" id="PS50970">
    <property type="entry name" value="HCY"/>
    <property type="match status" value="1"/>
</dbReference>
<keyword evidence="16 21" id="KW-0486">Methionine biosynthesis</keyword>
<evidence type="ECO:0000256" key="13">
    <source>
        <dbReference type="ARBA" id="ARBA00022723"/>
    </source>
</evidence>
<organism evidence="30 32">
    <name type="scientific">Modestobacter muralis</name>
    <dbReference type="NCBI Taxonomy" id="1608614"/>
    <lineage>
        <taxon>Bacteria</taxon>
        <taxon>Bacillati</taxon>
        <taxon>Actinomycetota</taxon>
        <taxon>Actinomycetes</taxon>
        <taxon>Geodermatophilales</taxon>
        <taxon>Geodermatophilaceae</taxon>
        <taxon>Modestobacter</taxon>
    </lineage>
</organism>
<dbReference type="InterPro" id="IPR011005">
    <property type="entry name" value="Dihydropteroate_synth-like_sf"/>
</dbReference>
<dbReference type="InterPro" id="IPR011822">
    <property type="entry name" value="MetH"/>
</dbReference>
<keyword evidence="9 21" id="KW-0028">Amino-acid biosynthesis</keyword>
<proteinExistence type="inferred from homology"/>
<dbReference type="NCBIfam" id="NF007024">
    <property type="entry name" value="PRK09490.1"/>
    <property type="match status" value="1"/>
</dbReference>
<dbReference type="SUPFAM" id="SSF82282">
    <property type="entry name" value="Homocysteine S-methyltransferase"/>
    <property type="match status" value="1"/>
</dbReference>
<keyword evidence="17 21" id="KW-0170">Cobalt</keyword>
<dbReference type="GO" id="GO:0046653">
    <property type="term" value="P:tetrahydrofolate metabolic process"/>
    <property type="evidence" value="ECO:0007669"/>
    <property type="project" value="TreeGrafter"/>
</dbReference>
<dbReference type="InterPro" id="IPR003759">
    <property type="entry name" value="Cbl-bd_cap"/>
</dbReference>
<dbReference type="EC" id="2.1.1.13" evidence="6 20"/>
<reference evidence="31 33" key="2">
    <citation type="submission" date="2020-02" db="EMBL/GenBank/DDBJ databases">
        <title>The WGS of Modestobacter muralis DSM 100205.</title>
        <authorList>
            <person name="Jiang Z."/>
        </authorList>
    </citation>
    <scope>NUCLEOTIDE SEQUENCE [LARGE SCALE GENOMIC DNA]</scope>
    <source>
        <strain evidence="31 33">DSM 100205</strain>
    </source>
</reference>
<evidence type="ECO:0000256" key="4">
    <source>
        <dbReference type="ARBA" id="ARBA00005178"/>
    </source>
</evidence>
<dbReference type="EMBL" id="JAAGWB010000043">
    <property type="protein sequence ID" value="NEN52334.1"/>
    <property type="molecule type" value="Genomic_DNA"/>
</dbReference>
<dbReference type="SUPFAM" id="SSF52242">
    <property type="entry name" value="Cobalamin (vitamin B12)-binding domain"/>
    <property type="match status" value="1"/>
</dbReference>
<comment type="similarity">
    <text evidence="5">Belongs to the vitamin-B12 dependent methionine synthase family.</text>
</comment>
<dbReference type="PIRSF" id="PIRSF000381">
    <property type="entry name" value="MetH"/>
    <property type="match status" value="1"/>
</dbReference>
<keyword evidence="32" id="KW-1185">Reference proteome</keyword>
<keyword evidence="10 21" id="KW-0846">Cobalamin</keyword>
<evidence type="ECO:0000256" key="5">
    <source>
        <dbReference type="ARBA" id="ARBA00010398"/>
    </source>
</evidence>
<dbReference type="InterPro" id="IPR006158">
    <property type="entry name" value="Cobalamin-bd"/>
</dbReference>
<evidence type="ECO:0000313" key="31">
    <source>
        <dbReference type="EMBL" id="NEN52334.1"/>
    </source>
</evidence>
<comment type="catalytic activity">
    <reaction evidence="1 21">
        <text>(6S)-5-methyl-5,6,7,8-tetrahydrofolate + L-homocysteine = (6S)-5,6,7,8-tetrahydrofolate + L-methionine</text>
        <dbReference type="Rhea" id="RHEA:11172"/>
        <dbReference type="ChEBI" id="CHEBI:18608"/>
        <dbReference type="ChEBI" id="CHEBI:57453"/>
        <dbReference type="ChEBI" id="CHEBI:57844"/>
        <dbReference type="ChEBI" id="CHEBI:58199"/>
        <dbReference type="EC" id="2.1.1.13"/>
    </reaction>
</comment>
<name>A0A6P0EY43_9ACTN</name>
<dbReference type="GO" id="GO:0031419">
    <property type="term" value="F:cobalamin binding"/>
    <property type="evidence" value="ECO:0007669"/>
    <property type="project" value="UniProtKB-UniRule"/>
</dbReference>
<evidence type="ECO:0000256" key="6">
    <source>
        <dbReference type="ARBA" id="ARBA00012032"/>
    </source>
</evidence>
<dbReference type="EMBL" id="JAAGWH010000041">
    <property type="protein sequence ID" value="NEK95446.1"/>
    <property type="molecule type" value="Genomic_DNA"/>
</dbReference>
<dbReference type="Gene3D" id="3.40.50.280">
    <property type="entry name" value="Cobalamin-binding domain"/>
    <property type="match status" value="1"/>
</dbReference>
<evidence type="ECO:0000259" key="29">
    <source>
        <dbReference type="PROSITE" id="PS51337"/>
    </source>
</evidence>
<evidence type="ECO:0000256" key="19">
    <source>
        <dbReference type="ARBA" id="ARBA00031040"/>
    </source>
</evidence>
<dbReference type="FunFam" id="1.10.1240.10:FF:000001">
    <property type="entry name" value="Methionine synthase"/>
    <property type="match status" value="1"/>
</dbReference>
<evidence type="ECO:0000313" key="32">
    <source>
        <dbReference type="Proteomes" id="UP000468828"/>
    </source>
</evidence>
<keyword evidence="8 21" id="KW-0489">Methyltransferase</keyword>
<dbReference type="Pfam" id="PF00809">
    <property type="entry name" value="Pterin_bind"/>
    <property type="match status" value="1"/>
</dbReference>
<feature type="binding site" evidence="22 24">
    <location>
        <position position="321"/>
    </location>
    <ligand>
        <name>Zn(2+)</name>
        <dbReference type="ChEBI" id="CHEBI:29105"/>
    </ligand>
</feature>
<evidence type="ECO:0000256" key="7">
    <source>
        <dbReference type="ARBA" id="ARBA00013998"/>
    </source>
</evidence>
<evidence type="ECO:0000256" key="18">
    <source>
        <dbReference type="ARBA" id="ARBA00025552"/>
    </source>
</evidence>
<dbReference type="PANTHER" id="PTHR45833:SF1">
    <property type="entry name" value="METHIONINE SYNTHASE"/>
    <property type="match status" value="1"/>
</dbReference>
<dbReference type="FunFam" id="3.40.50.280:FF:000001">
    <property type="entry name" value="Methionine synthase"/>
    <property type="match status" value="1"/>
</dbReference>
<feature type="domain" description="Pterin-binding" evidence="26">
    <location>
        <begin position="366"/>
        <end position="627"/>
    </location>
</feature>
<evidence type="ECO:0000256" key="11">
    <source>
        <dbReference type="ARBA" id="ARBA00022679"/>
    </source>
</evidence>
<dbReference type="Proteomes" id="UP000468828">
    <property type="component" value="Unassembled WGS sequence"/>
</dbReference>
<dbReference type="NCBIfam" id="TIGR02082">
    <property type="entry name" value="metH"/>
    <property type="match status" value="1"/>
</dbReference>
<evidence type="ECO:0000256" key="23">
    <source>
        <dbReference type="PIRSR" id="PIRSR000381-2"/>
    </source>
</evidence>
<dbReference type="Pfam" id="PF02607">
    <property type="entry name" value="B12-binding_2"/>
    <property type="match status" value="1"/>
</dbReference>
<evidence type="ECO:0000259" key="26">
    <source>
        <dbReference type="PROSITE" id="PS50972"/>
    </source>
</evidence>
<feature type="binding site" evidence="23">
    <location>
        <position position="875"/>
    </location>
    <ligand>
        <name>methylcob(III)alamin</name>
        <dbReference type="ChEBI" id="CHEBI:28115"/>
    </ligand>
</feature>
<keyword evidence="15 21" id="KW-0862">Zinc</keyword>
<dbReference type="CDD" id="cd02069">
    <property type="entry name" value="methionine_synthase_B12_BD"/>
    <property type="match status" value="1"/>
</dbReference>
<evidence type="ECO:0000256" key="20">
    <source>
        <dbReference type="NCBIfam" id="TIGR02082"/>
    </source>
</evidence>
<dbReference type="GO" id="GO:0032259">
    <property type="term" value="P:methylation"/>
    <property type="evidence" value="ECO:0007669"/>
    <property type="project" value="UniProtKB-KW"/>
</dbReference>
<dbReference type="UniPathway" id="UPA00051">
    <property type="reaction ID" value="UER00081"/>
</dbReference>
<keyword evidence="14" id="KW-0677">Repeat</keyword>
<feature type="binding site" evidence="23">
    <location>
        <begin position="771"/>
        <end position="775"/>
    </location>
    <ligand>
        <name>methylcob(III)alamin</name>
        <dbReference type="ChEBI" id="CHEBI:28115"/>
    </ligand>
</feature>
<comment type="cofactor">
    <cofactor evidence="3 21 22">
        <name>methylcob(III)alamin</name>
        <dbReference type="ChEBI" id="CHEBI:28115"/>
    </cofactor>
</comment>
<feature type="binding site" evidence="23">
    <location>
        <position position="984"/>
    </location>
    <ligand>
        <name>S-adenosyl-L-methionine</name>
        <dbReference type="ChEBI" id="CHEBI:59789"/>
    </ligand>
</feature>
<dbReference type="GO" id="GO:0008270">
    <property type="term" value="F:zinc ion binding"/>
    <property type="evidence" value="ECO:0007669"/>
    <property type="project" value="UniProtKB-UniRule"/>
</dbReference>
<feature type="domain" description="Hcy-binding" evidence="25">
    <location>
        <begin position="17"/>
        <end position="335"/>
    </location>
</feature>
<dbReference type="PROSITE" id="PS51337">
    <property type="entry name" value="B12_BINDING_NTER"/>
    <property type="match status" value="1"/>
</dbReference>
<protein>
    <recommendedName>
        <fullName evidence="7 20">Methionine synthase</fullName>
        <ecNumber evidence="6 20">2.1.1.13</ecNumber>
    </recommendedName>
    <alternativeName>
        <fullName evidence="19 21">5-methyltetrahydrofolate--homocysteine methyltransferase</fullName>
    </alternativeName>
</protein>
<evidence type="ECO:0000256" key="24">
    <source>
        <dbReference type="PROSITE-ProRule" id="PRU00333"/>
    </source>
</evidence>
<evidence type="ECO:0000259" key="28">
    <source>
        <dbReference type="PROSITE" id="PS51332"/>
    </source>
</evidence>
<dbReference type="SUPFAM" id="SSF47644">
    <property type="entry name" value="Methionine synthase domain"/>
    <property type="match status" value="1"/>
</dbReference>
<keyword evidence="13 21" id="KW-0479">Metal-binding</keyword>
<dbReference type="Gene3D" id="3.10.196.10">
    <property type="entry name" value="Vitamin B12-dependent methionine synthase, activation domain"/>
    <property type="match status" value="1"/>
</dbReference>
<evidence type="ECO:0000256" key="8">
    <source>
        <dbReference type="ARBA" id="ARBA00022603"/>
    </source>
</evidence>
<dbReference type="InterPro" id="IPR050554">
    <property type="entry name" value="Met_Synthase/Corrinoid"/>
</dbReference>
<feature type="binding site" evidence="23">
    <location>
        <begin position="1229"/>
        <end position="1230"/>
    </location>
    <ligand>
        <name>S-adenosyl-L-methionine</name>
        <dbReference type="ChEBI" id="CHEBI:59789"/>
    </ligand>
</feature>
<evidence type="ECO:0000256" key="21">
    <source>
        <dbReference type="PIRNR" id="PIRNR000381"/>
    </source>
</evidence>
<dbReference type="InterPro" id="IPR004223">
    <property type="entry name" value="VitB12-dep_Met_synth_activ_dom"/>
</dbReference>
<comment type="function">
    <text evidence="18 21">Catalyzes the transfer of a methyl group from methyl-cobalamin to homocysteine, yielding enzyme-bound cob(I)alamin and methionine. Subsequently, remethylates the cofactor using methyltetrahydrofolate.</text>
</comment>
<dbReference type="InterPro" id="IPR033706">
    <property type="entry name" value="Met_synthase_B12-bd"/>
</dbReference>
<evidence type="ECO:0000256" key="16">
    <source>
        <dbReference type="ARBA" id="ARBA00023167"/>
    </source>
</evidence>